<dbReference type="Proteomes" id="UP000016412">
    <property type="component" value="Unassembled WGS sequence"/>
</dbReference>
<keyword evidence="8" id="KW-1185">Reference proteome</keyword>
<dbReference type="SUPFAM" id="SSF46785">
    <property type="entry name" value="Winged helix' DNA-binding domain"/>
    <property type="match status" value="1"/>
</dbReference>
<dbReference type="PATRIC" id="fig|1125725.3.peg.1658"/>
<evidence type="ECO:0000256" key="3">
    <source>
        <dbReference type="ARBA" id="ARBA00023163"/>
    </source>
</evidence>
<dbReference type="SMART" id="SM00345">
    <property type="entry name" value="HTH_GNTR"/>
    <property type="match status" value="1"/>
</dbReference>
<evidence type="ECO:0000256" key="2">
    <source>
        <dbReference type="ARBA" id="ARBA00023125"/>
    </source>
</evidence>
<dbReference type="PANTHER" id="PTHR43537:SF24">
    <property type="entry name" value="GLUCONATE OPERON TRANSCRIPTIONAL REPRESSOR"/>
    <property type="match status" value="1"/>
</dbReference>
<evidence type="ECO:0000313" key="5">
    <source>
        <dbReference type="EMBL" id="ERF60399.1"/>
    </source>
</evidence>
<dbReference type="InterPro" id="IPR008920">
    <property type="entry name" value="TF_FadR/GntR_C"/>
</dbReference>
<dbReference type="InterPro" id="IPR011711">
    <property type="entry name" value="GntR_C"/>
</dbReference>
<dbReference type="Gene3D" id="1.10.10.10">
    <property type="entry name" value="Winged helix-like DNA-binding domain superfamily/Winged helix DNA-binding domain"/>
    <property type="match status" value="1"/>
</dbReference>
<accession>U2L086</accession>
<keyword evidence="3" id="KW-0804">Transcription</keyword>
<dbReference type="PROSITE" id="PS50949">
    <property type="entry name" value="HTH_GNTR"/>
    <property type="match status" value="1"/>
</dbReference>
<dbReference type="InterPro" id="IPR000524">
    <property type="entry name" value="Tscrpt_reg_HTH_GntR"/>
</dbReference>
<evidence type="ECO:0000256" key="1">
    <source>
        <dbReference type="ARBA" id="ARBA00023015"/>
    </source>
</evidence>
<sequence length="221" mass="24939">MEPIEISIPISYQVASIIRSDIFEGKLKAGEKISANKICRQMNISATPVREAFKILQTEGLIKILPRSGTVVSEYAIQSIRDMAYIRASLEGDAAYIASHVATDEELNNMNKILEKSGHAAETGNLADLIVLNTAFHRSIRLASHNQYLIMQIDRLMSYDYTIRKTALSDVSKRIKGVREHRIVLDYMMARDAENAEKAIIRHIRETAYEIILTKDKEGET</sequence>
<dbReference type="CDD" id="cd07377">
    <property type="entry name" value="WHTH_GntR"/>
    <property type="match status" value="1"/>
</dbReference>
<keyword evidence="2" id="KW-0238">DNA-binding</keyword>
<protein>
    <submittedName>
        <fullName evidence="5">FCD domain protein</fullName>
    </submittedName>
</protein>
<dbReference type="GO" id="GO:0003700">
    <property type="term" value="F:DNA-binding transcription factor activity"/>
    <property type="evidence" value="ECO:0007669"/>
    <property type="project" value="InterPro"/>
</dbReference>
<dbReference type="InterPro" id="IPR036390">
    <property type="entry name" value="WH_DNA-bd_sf"/>
</dbReference>
<reference evidence="7 8" key="1">
    <citation type="submission" date="2013-08" db="EMBL/GenBank/DDBJ databases">
        <authorList>
            <person name="Durkin A.S."/>
            <person name="Haft D.R."/>
            <person name="McCorrison J."/>
            <person name="Torralba M."/>
            <person name="Gillis M."/>
            <person name="Haft D.H."/>
            <person name="Methe B."/>
            <person name="Sutton G."/>
            <person name="Nelson K.E."/>
        </authorList>
    </citation>
    <scope>NUCLEOTIDE SEQUENCE [LARGE SCALE GENOMIC DNA]</scope>
    <source>
        <strain evidence="6 8">ATCC 35536</strain>
        <strain evidence="5 7">VPI DR56BR1116</strain>
    </source>
</reference>
<dbReference type="SUPFAM" id="SSF48008">
    <property type="entry name" value="GntR ligand-binding domain-like"/>
    <property type="match status" value="1"/>
</dbReference>
<gene>
    <name evidence="6" type="ORF">HMPREF0860_1538</name>
    <name evidence="5" type="ORF">HMPREF1325_2484</name>
</gene>
<organism evidence="5 7">
    <name type="scientific">Treponema socranskii subsp. socranskii VPI DR56BR1116 = ATCC 35536</name>
    <dbReference type="NCBI Taxonomy" id="1125725"/>
    <lineage>
        <taxon>Bacteria</taxon>
        <taxon>Pseudomonadati</taxon>
        <taxon>Spirochaetota</taxon>
        <taxon>Spirochaetia</taxon>
        <taxon>Spirochaetales</taxon>
        <taxon>Treponemataceae</taxon>
        <taxon>Treponema</taxon>
    </lineage>
</organism>
<dbReference type="Pfam" id="PF07729">
    <property type="entry name" value="FCD"/>
    <property type="match status" value="1"/>
</dbReference>
<dbReference type="RefSeq" id="WP_021330797.1">
    <property type="nucleotide sequence ID" value="NZ_AUZJ01000043.1"/>
</dbReference>
<dbReference type="InterPro" id="IPR036388">
    <property type="entry name" value="WH-like_DNA-bd_sf"/>
</dbReference>
<evidence type="ECO:0000259" key="4">
    <source>
        <dbReference type="PROSITE" id="PS50949"/>
    </source>
</evidence>
<evidence type="ECO:0000313" key="8">
    <source>
        <dbReference type="Proteomes" id="UP000016646"/>
    </source>
</evidence>
<dbReference type="EMBL" id="AUZJ01000043">
    <property type="protein sequence ID" value="ERF60399.1"/>
    <property type="molecule type" value="Genomic_DNA"/>
</dbReference>
<dbReference type="SMART" id="SM00895">
    <property type="entry name" value="FCD"/>
    <property type="match status" value="1"/>
</dbReference>
<name>U2L086_TRESO</name>
<dbReference type="STRING" id="1125725.HMPREF1325_2484"/>
<evidence type="ECO:0000313" key="6">
    <source>
        <dbReference type="EMBL" id="ERK04117.1"/>
    </source>
</evidence>
<dbReference type="Pfam" id="PF00392">
    <property type="entry name" value="GntR"/>
    <property type="match status" value="1"/>
</dbReference>
<dbReference type="PANTHER" id="PTHR43537">
    <property type="entry name" value="TRANSCRIPTIONAL REGULATOR, GNTR FAMILY"/>
    <property type="match status" value="1"/>
</dbReference>
<dbReference type="OrthoDB" id="362718at2"/>
<dbReference type="Gene3D" id="1.20.120.530">
    <property type="entry name" value="GntR ligand-binding domain-like"/>
    <property type="match status" value="1"/>
</dbReference>
<keyword evidence="1" id="KW-0805">Transcription regulation</keyword>
<dbReference type="EMBL" id="AVQI01000028">
    <property type="protein sequence ID" value="ERK04117.1"/>
    <property type="molecule type" value="Genomic_DNA"/>
</dbReference>
<dbReference type="Proteomes" id="UP000016646">
    <property type="component" value="Unassembled WGS sequence"/>
</dbReference>
<evidence type="ECO:0000313" key="7">
    <source>
        <dbReference type="Proteomes" id="UP000016412"/>
    </source>
</evidence>
<dbReference type="AlphaFoldDB" id="U2L086"/>
<proteinExistence type="predicted"/>
<feature type="domain" description="HTH gntR-type" evidence="4">
    <location>
        <begin position="8"/>
        <end position="75"/>
    </location>
</feature>
<dbReference type="eggNOG" id="COG1802">
    <property type="taxonomic scope" value="Bacteria"/>
</dbReference>
<comment type="caution">
    <text evidence="5">The sequence shown here is derived from an EMBL/GenBank/DDBJ whole genome shotgun (WGS) entry which is preliminary data.</text>
</comment>
<dbReference type="GO" id="GO:0003677">
    <property type="term" value="F:DNA binding"/>
    <property type="evidence" value="ECO:0007669"/>
    <property type="project" value="UniProtKB-KW"/>
</dbReference>